<feature type="region of interest" description="Disordered" evidence="1">
    <location>
        <begin position="289"/>
        <end position="326"/>
    </location>
</feature>
<gene>
    <name evidence="3" type="ORF">PGLA2088_LOCUS25237</name>
</gene>
<evidence type="ECO:0000313" key="4">
    <source>
        <dbReference type="Proteomes" id="UP000626109"/>
    </source>
</evidence>
<dbReference type="PANTHER" id="PTHR47385:SF14">
    <property type="entry name" value="TRANSGELIN"/>
    <property type="match status" value="1"/>
</dbReference>
<dbReference type="Pfam" id="PF00307">
    <property type="entry name" value="CH"/>
    <property type="match status" value="1"/>
</dbReference>
<dbReference type="PANTHER" id="PTHR47385">
    <property type="entry name" value="CALPONIN"/>
    <property type="match status" value="1"/>
</dbReference>
<sequence length="507" mass="54371">ARAEWLAAAQDRAFEANVQGDLLARAREEIVRRQACQAAEEALLLALAERSALADALTQAVSCAEKAGVDVELLRYARRRLEDLQQYARRVAVSSKAEQSLADLVVSGNGIAETGAVVEEAQKAGASRKTLERAWKRKVTLEAQEWQVQKSELAGQRLRLAMQAADPQELAGTLSYAIALGASEELVLRARQKQEGGCSGSSCNGGGGTDRARRSSDESRSSLNTSREPVASCTSSSRWTLPPRIPSSSVVTLKSADFLTVATFLGSSENPADSALAVSRQQSHATTVLESVREKAQASRPASASEGSPKPMRLTSASPRPAPREDVPCYGLDAELKAKAAAKYDAQAEEDAARWVQAITGEEVVGDFFDALRSGQVLCQLVNSIRAGSVAKINSAGMPFKERENISNFLRVCRSLGVQEYALFSTDDLYEEKNLQSVVNCVHALGGAVQRSVPEFRGPHFGVADTSNAKRDSRRELGPASQTGGFHGPMERSHLDVVSNQIVRGGC</sequence>
<dbReference type="PROSITE" id="PS50021">
    <property type="entry name" value="CH"/>
    <property type="match status" value="1"/>
</dbReference>
<feature type="domain" description="Calponin-homology (CH)" evidence="2">
    <location>
        <begin position="346"/>
        <end position="450"/>
    </location>
</feature>
<dbReference type="Proteomes" id="UP000626109">
    <property type="component" value="Unassembled WGS sequence"/>
</dbReference>
<feature type="region of interest" description="Disordered" evidence="1">
    <location>
        <begin position="195"/>
        <end position="245"/>
    </location>
</feature>
<dbReference type="InterPro" id="IPR050606">
    <property type="entry name" value="Calponin-like"/>
</dbReference>
<feature type="compositionally biased region" description="Gly residues" evidence="1">
    <location>
        <begin position="197"/>
        <end position="209"/>
    </location>
</feature>
<dbReference type="PRINTS" id="PR00888">
    <property type="entry name" value="SM22CALPONIN"/>
</dbReference>
<dbReference type="InterPro" id="IPR003096">
    <property type="entry name" value="SM22_calponin"/>
</dbReference>
<organism evidence="3 4">
    <name type="scientific">Polarella glacialis</name>
    <name type="common">Dinoflagellate</name>
    <dbReference type="NCBI Taxonomy" id="89957"/>
    <lineage>
        <taxon>Eukaryota</taxon>
        <taxon>Sar</taxon>
        <taxon>Alveolata</taxon>
        <taxon>Dinophyceae</taxon>
        <taxon>Suessiales</taxon>
        <taxon>Suessiaceae</taxon>
        <taxon>Polarella</taxon>
    </lineage>
</organism>
<dbReference type="GO" id="GO:0007015">
    <property type="term" value="P:actin filament organization"/>
    <property type="evidence" value="ECO:0007669"/>
    <property type="project" value="TreeGrafter"/>
</dbReference>
<dbReference type="InterPro" id="IPR001715">
    <property type="entry name" value="CH_dom"/>
</dbReference>
<name>A0A813JU22_POLGL</name>
<evidence type="ECO:0000256" key="1">
    <source>
        <dbReference type="SAM" id="MobiDB-lite"/>
    </source>
</evidence>
<proteinExistence type="predicted"/>
<evidence type="ECO:0000259" key="2">
    <source>
        <dbReference type="PROSITE" id="PS50021"/>
    </source>
</evidence>
<feature type="compositionally biased region" description="Basic and acidic residues" evidence="1">
    <location>
        <begin position="210"/>
        <end position="220"/>
    </location>
</feature>
<dbReference type="GO" id="GO:0015629">
    <property type="term" value="C:actin cytoskeleton"/>
    <property type="evidence" value="ECO:0007669"/>
    <property type="project" value="TreeGrafter"/>
</dbReference>
<reference evidence="3" key="1">
    <citation type="submission" date="2021-02" db="EMBL/GenBank/DDBJ databases">
        <authorList>
            <person name="Dougan E. K."/>
            <person name="Rhodes N."/>
            <person name="Thang M."/>
            <person name="Chan C."/>
        </authorList>
    </citation>
    <scope>NUCLEOTIDE SEQUENCE</scope>
</reference>
<comment type="caution">
    <text evidence="3">The sequence shown here is derived from an EMBL/GenBank/DDBJ whole genome shotgun (WGS) entry which is preliminary data.</text>
</comment>
<dbReference type="EMBL" id="CAJNNW010026675">
    <property type="protein sequence ID" value="CAE8686986.1"/>
    <property type="molecule type" value="Genomic_DNA"/>
</dbReference>
<dbReference type="Gene3D" id="1.10.418.10">
    <property type="entry name" value="Calponin-like domain"/>
    <property type="match status" value="1"/>
</dbReference>
<dbReference type="SMART" id="SM00033">
    <property type="entry name" value="CH"/>
    <property type="match status" value="1"/>
</dbReference>
<feature type="compositionally biased region" description="Basic and acidic residues" evidence="1">
    <location>
        <begin position="468"/>
        <end position="477"/>
    </location>
</feature>
<dbReference type="AlphaFoldDB" id="A0A813JU22"/>
<dbReference type="SUPFAM" id="SSF47576">
    <property type="entry name" value="Calponin-homology domain, CH-domain"/>
    <property type="match status" value="1"/>
</dbReference>
<feature type="non-terminal residue" evidence="3">
    <location>
        <position position="1"/>
    </location>
</feature>
<evidence type="ECO:0000313" key="3">
    <source>
        <dbReference type="EMBL" id="CAE8686986.1"/>
    </source>
</evidence>
<accession>A0A813JU22</accession>
<protein>
    <recommendedName>
        <fullName evidence="2">Calponin-homology (CH) domain-containing protein</fullName>
    </recommendedName>
</protein>
<dbReference type="InterPro" id="IPR036872">
    <property type="entry name" value="CH_dom_sf"/>
</dbReference>
<dbReference type="GO" id="GO:0051015">
    <property type="term" value="F:actin filament binding"/>
    <property type="evidence" value="ECO:0007669"/>
    <property type="project" value="TreeGrafter"/>
</dbReference>
<feature type="region of interest" description="Disordered" evidence="1">
    <location>
        <begin position="461"/>
        <end position="491"/>
    </location>
</feature>